<accession>A0A229UXS0</accession>
<dbReference type="Pfam" id="PF00535">
    <property type="entry name" value="Glycos_transf_2"/>
    <property type="match status" value="1"/>
</dbReference>
<proteinExistence type="inferred from homology"/>
<feature type="domain" description="Glycosyltransferase 2-like" evidence="10">
    <location>
        <begin position="6"/>
        <end position="124"/>
    </location>
</feature>
<dbReference type="EC" id="2.4.1.266" evidence="6"/>
<organism evidence="11 12">
    <name type="scientific">Paenibacillus rigui</name>
    <dbReference type="NCBI Taxonomy" id="554312"/>
    <lineage>
        <taxon>Bacteria</taxon>
        <taxon>Bacillati</taxon>
        <taxon>Bacillota</taxon>
        <taxon>Bacilli</taxon>
        <taxon>Bacillales</taxon>
        <taxon>Paenibacillaceae</taxon>
        <taxon>Paenibacillus</taxon>
    </lineage>
</organism>
<evidence type="ECO:0000256" key="6">
    <source>
        <dbReference type="ARBA" id="ARBA00039022"/>
    </source>
</evidence>
<dbReference type="InterPro" id="IPR029044">
    <property type="entry name" value="Nucleotide-diphossugar_trans"/>
</dbReference>
<dbReference type="PANTHER" id="PTHR48090:SF10">
    <property type="entry name" value="GLUCOSYL-3-PHOSPHOGLYCERATE SYNTHASE"/>
    <property type="match status" value="1"/>
</dbReference>
<dbReference type="GO" id="GO:0016757">
    <property type="term" value="F:glycosyltransferase activity"/>
    <property type="evidence" value="ECO:0007669"/>
    <property type="project" value="UniProtKB-KW"/>
</dbReference>
<dbReference type="CDD" id="cd04179">
    <property type="entry name" value="DPM_DPG-synthase_like"/>
    <property type="match status" value="1"/>
</dbReference>
<name>A0A229UXS0_9BACL</name>
<evidence type="ECO:0000313" key="11">
    <source>
        <dbReference type="EMBL" id="OXM88153.1"/>
    </source>
</evidence>
<dbReference type="InterPro" id="IPR050256">
    <property type="entry name" value="Glycosyltransferase_2"/>
</dbReference>
<evidence type="ECO:0000256" key="9">
    <source>
        <dbReference type="ARBA" id="ARBA00048997"/>
    </source>
</evidence>
<evidence type="ECO:0000256" key="7">
    <source>
        <dbReference type="ARBA" id="ARBA00040894"/>
    </source>
</evidence>
<evidence type="ECO:0000256" key="2">
    <source>
        <dbReference type="ARBA" id="ARBA00006739"/>
    </source>
</evidence>
<sequence length="229" mass="25107">MIPEISIIVPAWNEGNRIEETLGAIRRGCARLPKAELIVVDDGSRDATFELAIPWADLVVQHPQCYGKGTALNTGRKMAKGQILVFLDADLGSTAEAFTDLVEPLVRGDCDMVIAVLPEAKTKGGIGLVKQLAKRGVYRLCGFETTAPLSGQRAVQSEMLDRIGRLAEGFGVEVGLTIDAIKLGYRVQEKTIAFSHRESGRDLLGWYHRGKQFCAVGGTLWNRWRQPIC</sequence>
<dbReference type="InterPro" id="IPR001173">
    <property type="entry name" value="Glyco_trans_2-like"/>
</dbReference>
<comment type="caution">
    <text evidence="11">The sequence shown here is derived from an EMBL/GenBank/DDBJ whole genome shotgun (WGS) entry which is preliminary data.</text>
</comment>
<evidence type="ECO:0000256" key="4">
    <source>
        <dbReference type="ARBA" id="ARBA00022679"/>
    </source>
</evidence>
<dbReference type="OrthoDB" id="396512at2"/>
<gene>
    <name evidence="11" type="ORF">CF651_03430</name>
</gene>
<comment type="cofactor">
    <cofactor evidence="1">
        <name>Mg(2+)</name>
        <dbReference type="ChEBI" id="CHEBI:18420"/>
    </cofactor>
</comment>
<evidence type="ECO:0000256" key="8">
    <source>
        <dbReference type="ARBA" id="ARBA00048689"/>
    </source>
</evidence>
<dbReference type="RefSeq" id="WP_094013400.1">
    <property type="nucleotide sequence ID" value="NZ_NMQW01000002.1"/>
</dbReference>
<protein>
    <recommendedName>
        <fullName evidence="7">Glucosyl-3-phosphoglycerate synthase</fullName>
        <ecNumber evidence="6">2.4.1.266</ecNumber>
    </recommendedName>
</protein>
<dbReference type="PANTHER" id="PTHR48090">
    <property type="entry name" value="UNDECAPRENYL-PHOSPHATE 4-DEOXY-4-FORMAMIDO-L-ARABINOSE TRANSFERASE-RELATED"/>
    <property type="match status" value="1"/>
</dbReference>
<evidence type="ECO:0000256" key="5">
    <source>
        <dbReference type="ARBA" id="ARBA00022842"/>
    </source>
</evidence>
<dbReference type="AlphaFoldDB" id="A0A229UXS0"/>
<keyword evidence="3" id="KW-0328">Glycosyltransferase</keyword>
<dbReference type="SUPFAM" id="SSF53448">
    <property type="entry name" value="Nucleotide-diphospho-sugar transferases"/>
    <property type="match status" value="1"/>
</dbReference>
<dbReference type="Proteomes" id="UP000215509">
    <property type="component" value="Unassembled WGS sequence"/>
</dbReference>
<evidence type="ECO:0000256" key="3">
    <source>
        <dbReference type="ARBA" id="ARBA00022676"/>
    </source>
</evidence>
<dbReference type="EMBL" id="NMQW01000002">
    <property type="protein sequence ID" value="OXM88153.1"/>
    <property type="molecule type" value="Genomic_DNA"/>
</dbReference>
<evidence type="ECO:0000256" key="1">
    <source>
        <dbReference type="ARBA" id="ARBA00001946"/>
    </source>
</evidence>
<reference evidence="11 12" key="1">
    <citation type="submission" date="2017-07" db="EMBL/GenBank/DDBJ databases">
        <title>Genome sequencing and assembly of Paenibacillus rigui.</title>
        <authorList>
            <person name="Mayilraj S."/>
        </authorList>
    </citation>
    <scope>NUCLEOTIDE SEQUENCE [LARGE SCALE GENOMIC DNA]</scope>
    <source>
        <strain evidence="11 12">JCM 16352</strain>
    </source>
</reference>
<comment type="catalytic activity">
    <reaction evidence="9">
        <text>an NDP-alpha-D-glucose + (2R)-3-phosphoglycerate = (2R)-2-O-(alpha-D-glucopyranosyl)-3-phospho-glycerate + a ribonucleoside 5'-diphosphate + H(+)</text>
        <dbReference type="Rhea" id="RHEA:47244"/>
        <dbReference type="ChEBI" id="CHEBI:15378"/>
        <dbReference type="ChEBI" id="CHEBI:57930"/>
        <dbReference type="ChEBI" id="CHEBI:58272"/>
        <dbReference type="ChEBI" id="CHEBI:62600"/>
        <dbReference type="ChEBI" id="CHEBI:76533"/>
        <dbReference type="EC" id="2.4.1.266"/>
    </reaction>
    <physiologicalReaction direction="left-to-right" evidence="9">
        <dbReference type="Rhea" id="RHEA:47245"/>
    </physiologicalReaction>
</comment>
<keyword evidence="5" id="KW-0460">Magnesium</keyword>
<evidence type="ECO:0000259" key="10">
    <source>
        <dbReference type="Pfam" id="PF00535"/>
    </source>
</evidence>
<evidence type="ECO:0000313" key="12">
    <source>
        <dbReference type="Proteomes" id="UP000215509"/>
    </source>
</evidence>
<comment type="similarity">
    <text evidence="2">Belongs to the glycosyltransferase 2 family.</text>
</comment>
<comment type="catalytic activity">
    <reaction evidence="8">
        <text>(2R)-3-phosphoglycerate + UDP-alpha-D-glucose = (2R)-2-O-(alpha-D-glucopyranosyl)-3-phospho-glycerate + UDP + H(+)</text>
        <dbReference type="Rhea" id="RHEA:31319"/>
        <dbReference type="ChEBI" id="CHEBI:15378"/>
        <dbReference type="ChEBI" id="CHEBI:58223"/>
        <dbReference type="ChEBI" id="CHEBI:58272"/>
        <dbReference type="ChEBI" id="CHEBI:58885"/>
        <dbReference type="ChEBI" id="CHEBI:62600"/>
        <dbReference type="EC" id="2.4.1.266"/>
    </reaction>
    <physiologicalReaction direction="left-to-right" evidence="8">
        <dbReference type="Rhea" id="RHEA:31320"/>
    </physiologicalReaction>
</comment>
<keyword evidence="12" id="KW-1185">Reference proteome</keyword>
<keyword evidence="4" id="KW-0808">Transferase</keyword>
<dbReference type="Gene3D" id="3.90.550.10">
    <property type="entry name" value="Spore Coat Polysaccharide Biosynthesis Protein SpsA, Chain A"/>
    <property type="match status" value="1"/>
</dbReference>